<dbReference type="Proteomes" id="UP000076842">
    <property type="component" value="Unassembled WGS sequence"/>
</dbReference>
<dbReference type="Gene3D" id="3.90.25.10">
    <property type="entry name" value="UDP-galactose 4-epimerase, domain 1"/>
    <property type="match status" value="1"/>
</dbReference>
<dbReference type="Gene3D" id="3.40.50.720">
    <property type="entry name" value="NAD(P)-binding Rossmann-like Domain"/>
    <property type="match status" value="1"/>
</dbReference>
<accession>A0A165E9A9</accession>
<dbReference type="PANTHER" id="PTHR47706">
    <property type="entry name" value="NMRA-LIKE FAMILY PROTEIN"/>
    <property type="match status" value="1"/>
</dbReference>
<evidence type="ECO:0000313" key="3">
    <source>
        <dbReference type="EMBL" id="KZT54375.1"/>
    </source>
</evidence>
<name>A0A165E9A9_9BASI</name>
<dbReference type="GO" id="GO:0016491">
    <property type="term" value="F:oxidoreductase activity"/>
    <property type="evidence" value="ECO:0007669"/>
    <property type="project" value="UniProtKB-KW"/>
</dbReference>
<protein>
    <submittedName>
        <fullName evidence="3">Uncharacterized protein</fullName>
    </submittedName>
</protein>
<dbReference type="InterPro" id="IPR036291">
    <property type="entry name" value="NAD(P)-bd_dom_sf"/>
</dbReference>
<keyword evidence="1" id="KW-0521">NADP</keyword>
<dbReference type="AlphaFoldDB" id="A0A165E9A9"/>
<dbReference type="InParanoid" id="A0A165E9A9"/>
<dbReference type="InterPro" id="IPR051609">
    <property type="entry name" value="NmrA/Isoflavone_reductase-like"/>
</dbReference>
<evidence type="ECO:0000256" key="2">
    <source>
        <dbReference type="ARBA" id="ARBA00023002"/>
    </source>
</evidence>
<gene>
    <name evidence="3" type="ORF">CALCODRAFT_499888</name>
</gene>
<proteinExistence type="predicted"/>
<evidence type="ECO:0000313" key="4">
    <source>
        <dbReference type="Proteomes" id="UP000076842"/>
    </source>
</evidence>
<keyword evidence="4" id="KW-1185">Reference proteome</keyword>
<dbReference type="STRING" id="1353952.A0A165E9A9"/>
<sequence length="144" mass="15307">MDVIISTVGKPAVPMQTALARIAKDNGVKLFVPSEFGMPTIGGTTGLWGLKNSQRLALEQMGLPYALFFTGAFTDTSFGPDLGFDLPNGKVNLAGTGNNLVSFTSRPDIARYVVHVLTSLSSSKLENAIFRIEAERAVSSDIAV</sequence>
<dbReference type="PANTHER" id="PTHR47706:SF9">
    <property type="entry name" value="NMRA-LIKE DOMAIN-CONTAINING PROTEIN-RELATED"/>
    <property type="match status" value="1"/>
</dbReference>
<keyword evidence="2" id="KW-0560">Oxidoreductase</keyword>
<dbReference type="EMBL" id="KV424015">
    <property type="protein sequence ID" value="KZT54375.1"/>
    <property type="molecule type" value="Genomic_DNA"/>
</dbReference>
<organism evidence="3 4">
    <name type="scientific">Calocera cornea HHB12733</name>
    <dbReference type="NCBI Taxonomy" id="1353952"/>
    <lineage>
        <taxon>Eukaryota</taxon>
        <taxon>Fungi</taxon>
        <taxon>Dikarya</taxon>
        <taxon>Basidiomycota</taxon>
        <taxon>Agaricomycotina</taxon>
        <taxon>Dacrymycetes</taxon>
        <taxon>Dacrymycetales</taxon>
        <taxon>Dacrymycetaceae</taxon>
        <taxon>Calocera</taxon>
    </lineage>
</organism>
<evidence type="ECO:0000256" key="1">
    <source>
        <dbReference type="ARBA" id="ARBA00022857"/>
    </source>
</evidence>
<dbReference type="SUPFAM" id="SSF51735">
    <property type="entry name" value="NAD(P)-binding Rossmann-fold domains"/>
    <property type="match status" value="1"/>
</dbReference>
<dbReference type="OrthoDB" id="5283654at2759"/>
<reference evidence="3 4" key="1">
    <citation type="journal article" date="2016" name="Mol. Biol. Evol.">
        <title>Comparative Genomics of Early-Diverging Mushroom-Forming Fungi Provides Insights into the Origins of Lignocellulose Decay Capabilities.</title>
        <authorList>
            <person name="Nagy L.G."/>
            <person name="Riley R."/>
            <person name="Tritt A."/>
            <person name="Adam C."/>
            <person name="Daum C."/>
            <person name="Floudas D."/>
            <person name="Sun H."/>
            <person name="Yadav J.S."/>
            <person name="Pangilinan J."/>
            <person name="Larsson K.H."/>
            <person name="Matsuura K."/>
            <person name="Barry K."/>
            <person name="Labutti K."/>
            <person name="Kuo R."/>
            <person name="Ohm R.A."/>
            <person name="Bhattacharya S.S."/>
            <person name="Shirouzu T."/>
            <person name="Yoshinaga Y."/>
            <person name="Martin F.M."/>
            <person name="Grigoriev I.V."/>
            <person name="Hibbett D.S."/>
        </authorList>
    </citation>
    <scope>NUCLEOTIDE SEQUENCE [LARGE SCALE GENOMIC DNA]</scope>
    <source>
        <strain evidence="3 4">HHB12733</strain>
    </source>
</reference>